<feature type="region of interest" description="Disordered" evidence="1">
    <location>
        <begin position="262"/>
        <end position="282"/>
    </location>
</feature>
<feature type="region of interest" description="Disordered" evidence="1">
    <location>
        <begin position="104"/>
        <end position="176"/>
    </location>
</feature>
<comment type="caution">
    <text evidence="3">The sequence shown here is derived from an EMBL/GenBank/DDBJ whole genome shotgun (WGS) entry which is preliminary data.</text>
</comment>
<keyword evidence="2" id="KW-0472">Membrane</keyword>
<feature type="compositionally biased region" description="Basic and acidic residues" evidence="1">
    <location>
        <begin position="35"/>
        <end position="57"/>
    </location>
</feature>
<evidence type="ECO:0000313" key="3">
    <source>
        <dbReference type="EMBL" id="GHJ88176.1"/>
    </source>
</evidence>
<protein>
    <submittedName>
        <fullName evidence="3">Uncharacterized protein</fullName>
    </submittedName>
</protein>
<dbReference type="Proteomes" id="UP000620104">
    <property type="component" value="Unassembled WGS sequence"/>
</dbReference>
<feature type="region of interest" description="Disordered" evidence="1">
    <location>
        <begin position="1"/>
        <end position="69"/>
    </location>
</feature>
<gene>
    <name evidence="3" type="ORF">NliqN6_4578</name>
</gene>
<accession>A0A8H3TWH3</accession>
<evidence type="ECO:0000256" key="2">
    <source>
        <dbReference type="SAM" id="Phobius"/>
    </source>
</evidence>
<feature type="transmembrane region" description="Helical" evidence="2">
    <location>
        <begin position="356"/>
        <end position="378"/>
    </location>
</feature>
<reference evidence="3" key="1">
    <citation type="submission" date="2020-07" db="EMBL/GenBank/DDBJ databases">
        <title>Draft Genome Sequence of a Deep-Sea Yeast, Naganishia (Cryptococcus) liquefaciens strain N6.</title>
        <authorList>
            <person name="Han Y.W."/>
            <person name="Kajitani R."/>
            <person name="Morimoto H."/>
            <person name="Parhat M."/>
            <person name="Tsubouchi H."/>
            <person name="Bakenova O."/>
            <person name="Ogata M."/>
            <person name="Argunhan B."/>
            <person name="Aoki R."/>
            <person name="Kajiwara S."/>
            <person name="Itoh T."/>
            <person name="Iwasaki H."/>
        </authorList>
    </citation>
    <scope>NUCLEOTIDE SEQUENCE</scope>
    <source>
        <strain evidence="3">N6</strain>
    </source>
</reference>
<keyword evidence="4" id="KW-1185">Reference proteome</keyword>
<dbReference type="AlphaFoldDB" id="A0A8H3TWH3"/>
<proteinExistence type="predicted"/>
<evidence type="ECO:0000256" key="1">
    <source>
        <dbReference type="SAM" id="MobiDB-lite"/>
    </source>
</evidence>
<keyword evidence="2" id="KW-1133">Transmembrane helix</keyword>
<keyword evidence="2" id="KW-0812">Transmembrane</keyword>
<name>A0A8H3TWH3_9TREE</name>
<feature type="compositionally biased region" description="Basic residues" evidence="1">
    <location>
        <begin position="58"/>
        <end position="69"/>
    </location>
</feature>
<feature type="compositionally biased region" description="Polar residues" evidence="1">
    <location>
        <begin position="1"/>
        <end position="20"/>
    </location>
</feature>
<evidence type="ECO:0000313" key="4">
    <source>
        <dbReference type="Proteomes" id="UP000620104"/>
    </source>
</evidence>
<dbReference type="EMBL" id="BLZA01000030">
    <property type="protein sequence ID" value="GHJ88176.1"/>
    <property type="molecule type" value="Genomic_DNA"/>
</dbReference>
<feature type="compositionally biased region" description="Basic and acidic residues" evidence="1">
    <location>
        <begin position="130"/>
        <end position="146"/>
    </location>
</feature>
<sequence>MSIPPLSTSSVQDPTSTANAFTFPGTPTDHPATVKLEHDEATTLKRHDDVVRDDVGPKHHHSLGHRRPHLHISQHLHRHKDGDPTTNQGVSQAHGEDVAAELLKVPETKTPRARSLDTAIGGSKAADATESPREDETEVMDDKKDGSISAPRGDPIDAAASSQMPDGQPTIGSAADGKPVLADVWDEIRYERDSRPGVTPLILTEKLTTLQSLTRSHTLKLAGARRTIEHRVAEWAILLDKLETLDADAADLGRTLIGGPAWTRLSTNDADSPTTAQDDPASPVKTLEALQANTRHAEQTLDHLATTVSKRKADVANLRGKVQADGLALERRMGRGLERKMEAIEKAEADAKRRDLIINIVTFTALIVIGALLTKIVLQLSTSTGRWSVVVGKDWVKAAVELAREGFHAH</sequence>
<dbReference type="OrthoDB" id="2595882at2759"/>
<organism evidence="3 4">
    <name type="scientific">Naganishia liquefaciens</name>
    <dbReference type="NCBI Taxonomy" id="104408"/>
    <lineage>
        <taxon>Eukaryota</taxon>
        <taxon>Fungi</taxon>
        <taxon>Dikarya</taxon>
        <taxon>Basidiomycota</taxon>
        <taxon>Agaricomycotina</taxon>
        <taxon>Tremellomycetes</taxon>
        <taxon>Filobasidiales</taxon>
        <taxon>Filobasidiaceae</taxon>
        <taxon>Naganishia</taxon>
    </lineage>
</organism>
<feature type="compositionally biased region" description="Polar residues" evidence="1">
    <location>
        <begin position="264"/>
        <end position="277"/>
    </location>
</feature>